<evidence type="ECO:0000313" key="3">
    <source>
        <dbReference type="WBParaSite" id="PSAMB.scaffold18902size871.g37720.t1"/>
    </source>
</evidence>
<dbReference type="WBParaSite" id="PSAMB.scaffold18902size871.g37720.t1">
    <property type="protein sequence ID" value="PSAMB.scaffold18902size871.g37720.t1"/>
    <property type="gene ID" value="PSAMB.scaffold18902size871.g37720"/>
</dbReference>
<feature type="compositionally biased region" description="Polar residues" evidence="1">
    <location>
        <begin position="29"/>
        <end position="42"/>
    </location>
</feature>
<reference evidence="3" key="1">
    <citation type="submission" date="2022-11" db="UniProtKB">
        <authorList>
            <consortium name="WormBaseParasite"/>
        </authorList>
    </citation>
    <scope>IDENTIFICATION</scope>
</reference>
<dbReference type="Proteomes" id="UP000887566">
    <property type="component" value="Unplaced"/>
</dbReference>
<organism evidence="2 3">
    <name type="scientific">Plectus sambesii</name>
    <dbReference type="NCBI Taxonomy" id="2011161"/>
    <lineage>
        <taxon>Eukaryota</taxon>
        <taxon>Metazoa</taxon>
        <taxon>Ecdysozoa</taxon>
        <taxon>Nematoda</taxon>
        <taxon>Chromadorea</taxon>
        <taxon>Plectida</taxon>
        <taxon>Plectina</taxon>
        <taxon>Plectoidea</taxon>
        <taxon>Plectidae</taxon>
        <taxon>Plectus</taxon>
    </lineage>
</organism>
<sequence length="90" mass="9404">MGALGPNARADNGPQAAARKSPAPHRRATTTQPPRCQPNGANIRSLFAVRDETVGAPVPNRLGPSRPDIGSSQTKGPTEGGAWQKQTDHT</sequence>
<feature type="region of interest" description="Disordered" evidence="1">
    <location>
        <begin position="1"/>
        <end position="90"/>
    </location>
</feature>
<name>A0A914VFD4_9BILA</name>
<accession>A0A914VFD4</accession>
<proteinExistence type="predicted"/>
<evidence type="ECO:0000256" key="1">
    <source>
        <dbReference type="SAM" id="MobiDB-lite"/>
    </source>
</evidence>
<protein>
    <submittedName>
        <fullName evidence="3">Uncharacterized protein</fullName>
    </submittedName>
</protein>
<dbReference type="AlphaFoldDB" id="A0A914VFD4"/>
<evidence type="ECO:0000313" key="2">
    <source>
        <dbReference type="Proteomes" id="UP000887566"/>
    </source>
</evidence>
<keyword evidence="2" id="KW-1185">Reference proteome</keyword>